<evidence type="ECO:0000313" key="2">
    <source>
        <dbReference type="Proteomes" id="UP000630149"/>
    </source>
</evidence>
<comment type="caution">
    <text evidence="1">The sequence shown here is derived from an EMBL/GenBank/DDBJ whole genome shotgun (WGS) entry which is preliminary data.</text>
</comment>
<sequence length="62" mass="7177">MMLLKVATKEFGGSVQMVIIMKAQLRQELEPITKISAQNVETNNMYSDTITTIELFYRFHHS</sequence>
<protein>
    <submittedName>
        <fullName evidence="1">Uncharacterized protein</fullName>
    </submittedName>
</protein>
<gene>
    <name evidence="1" type="ORF">GCM10007966_19200</name>
</gene>
<dbReference type="EMBL" id="BMOB01000009">
    <property type="protein sequence ID" value="GGI90627.1"/>
    <property type="molecule type" value="Genomic_DNA"/>
</dbReference>
<organism evidence="1 2">
    <name type="scientific">Legionella impletisoli</name>
    <dbReference type="NCBI Taxonomy" id="343510"/>
    <lineage>
        <taxon>Bacteria</taxon>
        <taxon>Pseudomonadati</taxon>
        <taxon>Pseudomonadota</taxon>
        <taxon>Gammaproteobacteria</taxon>
        <taxon>Legionellales</taxon>
        <taxon>Legionellaceae</taxon>
        <taxon>Legionella</taxon>
    </lineage>
</organism>
<proteinExistence type="predicted"/>
<reference evidence="1" key="1">
    <citation type="journal article" date="2014" name="Int. J. Syst. Evol. Microbiol.">
        <title>Complete genome sequence of Corynebacterium casei LMG S-19264T (=DSM 44701T), isolated from a smear-ripened cheese.</title>
        <authorList>
            <consortium name="US DOE Joint Genome Institute (JGI-PGF)"/>
            <person name="Walter F."/>
            <person name="Albersmeier A."/>
            <person name="Kalinowski J."/>
            <person name="Ruckert C."/>
        </authorList>
    </citation>
    <scope>NUCLEOTIDE SEQUENCE</scope>
    <source>
        <strain evidence="1">JCM 13919</strain>
    </source>
</reference>
<evidence type="ECO:0000313" key="1">
    <source>
        <dbReference type="EMBL" id="GGI90627.1"/>
    </source>
</evidence>
<dbReference type="AlphaFoldDB" id="A0A917NDP0"/>
<accession>A0A917NDP0</accession>
<name>A0A917NDP0_9GAMM</name>
<keyword evidence="2" id="KW-1185">Reference proteome</keyword>
<reference evidence="1" key="2">
    <citation type="submission" date="2020-09" db="EMBL/GenBank/DDBJ databases">
        <authorList>
            <person name="Sun Q."/>
            <person name="Ohkuma M."/>
        </authorList>
    </citation>
    <scope>NUCLEOTIDE SEQUENCE</scope>
    <source>
        <strain evidence="1">JCM 13919</strain>
    </source>
</reference>
<dbReference type="Proteomes" id="UP000630149">
    <property type="component" value="Unassembled WGS sequence"/>
</dbReference>